<keyword evidence="3" id="KW-0732">Signal</keyword>
<organism evidence="4 5">
    <name type="scientific">Rhizomicrobium electricum</name>
    <dbReference type="NCBI Taxonomy" id="480070"/>
    <lineage>
        <taxon>Bacteria</taxon>
        <taxon>Pseudomonadati</taxon>
        <taxon>Pseudomonadota</taxon>
        <taxon>Alphaproteobacteria</taxon>
        <taxon>Micropepsales</taxon>
        <taxon>Micropepsaceae</taxon>
        <taxon>Rhizomicrobium</taxon>
    </lineage>
</organism>
<dbReference type="PANTHER" id="PTHR44858">
    <property type="entry name" value="TETRATRICOPEPTIDE REPEAT PROTEIN 6"/>
    <property type="match status" value="1"/>
</dbReference>
<protein>
    <recommendedName>
        <fullName evidence="6">Tetratricopeptide repeat protein</fullName>
    </recommendedName>
</protein>
<reference evidence="4 5" key="1">
    <citation type="journal article" date="2019" name="Int. J. Syst. Evol. Microbiol.">
        <title>The Global Catalogue of Microorganisms (GCM) 10K type strain sequencing project: providing services to taxonomists for standard genome sequencing and annotation.</title>
        <authorList>
            <consortium name="The Broad Institute Genomics Platform"/>
            <consortium name="The Broad Institute Genome Sequencing Center for Infectious Disease"/>
            <person name="Wu L."/>
            <person name="Ma J."/>
        </authorList>
    </citation>
    <scope>NUCLEOTIDE SEQUENCE [LARGE SCALE GENOMIC DNA]</scope>
    <source>
        <strain evidence="4 5">JCM 15089</strain>
    </source>
</reference>
<keyword evidence="1" id="KW-0677">Repeat</keyword>
<keyword evidence="2" id="KW-0802">TPR repeat</keyword>
<dbReference type="PANTHER" id="PTHR44858:SF1">
    <property type="entry name" value="UDP-N-ACETYLGLUCOSAMINE--PEPTIDE N-ACETYLGLUCOSAMINYLTRANSFERASE SPINDLY-RELATED"/>
    <property type="match status" value="1"/>
</dbReference>
<dbReference type="Proteomes" id="UP001499951">
    <property type="component" value="Unassembled WGS sequence"/>
</dbReference>
<dbReference type="SMART" id="SM00028">
    <property type="entry name" value="TPR"/>
    <property type="match status" value="4"/>
</dbReference>
<dbReference type="InterPro" id="IPR050498">
    <property type="entry name" value="Ycf3"/>
</dbReference>
<sequence length="415" mass="45399">MRRILIGLIVLLACGQAFAGPAPGLLRADGNVEDGALTDQLMWVKLNWGDMKFVVDRSKVPDAKAMFDALKATASAGRSVAIWYDPDTATIDREAWLPVFVARKLDAGGKTFVGDEKTPGHALPPTASSIEVAEDALARGMAFMNASQPEKALPLLDRALAEAGLAPQLKVLGLKARASLRENMALEDFPPGEARDRGLIGALDDARAWHKAAPDDAAAAFGVARVLEYLGAYDEAIAIYKDGLLRWPQESARVYRGLEWAYRDMGKLREAAESIDKLGALPGWNDAMPYRYHRGWLYDLMGLPEAAIAEYTEGLKAQPDYAGAFLRRSCSYAAVGRLKDAYDDFKTAKTLEAAFLKGRPVTISMTFDAKRTAEVEKILQKTLAEEPNRKLGGLCEGYWDWGFSARTRSKQLPSP</sequence>
<dbReference type="InterPro" id="IPR011990">
    <property type="entry name" value="TPR-like_helical_dom_sf"/>
</dbReference>
<evidence type="ECO:0000313" key="5">
    <source>
        <dbReference type="Proteomes" id="UP001499951"/>
    </source>
</evidence>
<keyword evidence="5" id="KW-1185">Reference proteome</keyword>
<name>A0ABN1ESM1_9PROT</name>
<feature type="signal peptide" evidence="3">
    <location>
        <begin position="1"/>
        <end position="19"/>
    </location>
</feature>
<evidence type="ECO:0000256" key="1">
    <source>
        <dbReference type="ARBA" id="ARBA00022737"/>
    </source>
</evidence>
<dbReference type="SUPFAM" id="SSF48452">
    <property type="entry name" value="TPR-like"/>
    <property type="match status" value="1"/>
</dbReference>
<dbReference type="EMBL" id="BAAADD010000005">
    <property type="protein sequence ID" value="GAA0572544.1"/>
    <property type="molecule type" value="Genomic_DNA"/>
</dbReference>
<dbReference type="RefSeq" id="WP_166934411.1">
    <property type="nucleotide sequence ID" value="NZ_BAAADD010000005.1"/>
</dbReference>
<dbReference type="Pfam" id="PF13181">
    <property type="entry name" value="TPR_8"/>
    <property type="match status" value="1"/>
</dbReference>
<feature type="chain" id="PRO_5045711940" description="Tetratricopeptide repeat protein" evidence="3">
    <location>
        <begin position="20"/>
        <end position="415"/>
    </location>
</feature>
<comment type="caution">
    <text evidence="4">The sequence shown here is derived from an EMBL/GenBank/DDBJ whole genome shotgun (WGS) entry which is preliminary data.</text>
</comment>
<proteinExistence type="predicted"/>
<dbReference type="InterPro" id="IPR019734">
    <property type="entry name" value="TPR_rpt"/>
</dbReference>
<evidence type="ECO:0008006" key="6">
    <source>
        <dbReference type="Google" id="ProtNLM"/>
    </source>
</evidence>
<evidence type="ECO:0000256" key="3">
    <source>
        <dbReference type="SAM" id="SignalP"/>
    </source>
</evidence>
<gene>
    <name evidence="4" type="ORF">GCM10008942_21590</name>
</gene>
<accession>A0ABN1ESM1</accession>
<dbReference type="Gene3D" id="1.25.40.10">
    <property type="entry name" value="Tetratricopeptide repeat domain"/>
    <property type="match status" value="2"/>
</dbReference>
<evidence type="ECO:0000256" key="2">
    <source>
        <dbReference type="ARBA" id="ARBA00022803"/>
    </source>
</evidence>
<evidence type="ECO:0000313" key="4">
    <source>
        <dbReference type="EMBL" id="GAA0572544.1"/>
    </source>
</evidence>